<gene>
    <name evidence="2" type="ORF">FZD51_13145</name>
</gene>
<keyword evidence="1" id="KW-0812">Transmembrane</keyword>
<feature type="transmembrane region" description="Helical" evidence="1">
    <location>
        <begin position="6"/>
        <end position="25"/>
    </location>
</feature>
<accession>A0A5D4RDR1</accession>
<evidence type="ECO:0000313" key="3">
    <source>
        <dbReference type="Proteomes" id="UP000322139"/>
    </source>
</evidence>
<dbReference type="EMBL" id="VTER01000006">
    <property type="protein sequence ID" value="TYS47868.1"/>
    <property type="molecule type" value="Genomic_DNA"/>
</dbReference>
<feature type="transmembrane region" description="Helical" evidence="1">
    <location>
        <begin position="100"/>
        <end position="120"/>
    </location>
</feature>
<dbReference type="Proteomes" id="UP000322139">
    <property type="component" value="Unassembled WGS sequence"/>
</dbReference>
<evidence type="ECO:0000256" key="1">
    <source>
        <dbReference type="SAM" id="Phobius"/>
    </source>
</evidence>
<evidence type="ECO:0000313" key="2">
    <source>
        <dbReference type="EMBL" id="TYS47868.1"/>
    </source>
</evidence>
<reference evidence="2 3" key="1">
    <citation type="submission" date="2019-08" db="EMBL/GenBank/DDBJ databases">
        <title>Bacillus genomes from the desert of Cuatro Cienegas, Coahuila.</title>
        <authorList>
            <person name="Olmedo-Alvarez G."/>
        </authorList>
    </citation>
    <scope>NUCLEOTIDE SEQUENCE [LARGE SCALE GENOMIC DNA]</scope>
    <source>
        <strain evidence="2 3">CH446_14T</strain>
    </source>
</reference>
<dbReference type="AlphaFoldDB" id="A0A5D4RDR1"/>
<feature type="transmembrane region" description="Helical" evidence="1">
    <location>
        <begin position="70"/>
        <end position="88"/>
    </location>
</feature>
<feature type="transmembrane region" description="Helical" evidence="1">
    <location>
        <begin position="168"/>
        <end position="186"/>
    </location>
</feature>
<feature type="transmembrane region" description="Helical" evidence="1">
    <location>
        <begin position="140"/>
        <end position="161"/>
    </location>
</feature>
<feature type="transmembrane region" description="Helical" evidence="1">
    <location>
        <begin position="192"/>
        <end position="212"/>
    </location>
</feature>
<organism evidence="2 3">
    <name type="scientific">Bacillus infantis</name>
    <dbReference type="NCBI Taxonomy" id="324767"/>
    <lineage>
        <taxon>Bacteria</taxon>
        <taxon>Bacillati</taxon>
        <taxon>Bacillota</taxon>
        <taxon>Bacilli</taxon>
        <taxon>Bacillales</taxon>
        <taxon>Bacillaceae</taxon>
        <taxon>Bacillus</taxon>
    </lineage>
</organism>
<name>A0A5D4RDR1_9BACI</name>
<dbReference type="RefSeq" id="WP_148975190.1">
    <property type="nucleotide sequence ID" value="NZ_JBNIKT010000012.1"/>
</dbReference>
<sequence>MDPYFFGIYAFIYTLLLVWGIYLLFKKGRPAYGDVLLVVIAGLIYDNSILAAGQIAGESEMLLSLNRMRFILHAAATPLLVLFAWYAAKESGARVLDQKRSLGFAWILTIALMSIEFLAIRDLQLEAVTEYGVLKYAPLHAHGPPVMVIGVSVFLLISGVIVWKKTGWFWMFAGIAIMTAGSAVPFDPGSAAVTNLFELILIASLLLTKRYLDRSGG</sequence>
<comment type="caution">
    <text evidence="2">The sequence shown here is derived from an EMBL/GenBank/DDBJ whole genome shotgun (WGS) entry which is preliminary data.</text>
</comment>
<protein>
    <submittedName>
        <fullName evidence="2">Phospholipid phosphatase</fullName>
    </submittedName>
</protein>
<proteinExistence type="predicted"/>
<feature type="transmembrane region" description="Helical" evidence="1">
    <location>
        <begin position="32"/>
        <end position="50"/>
    </location>
</feature>
<keyword evidence="1" id="KW-0472">Membrane</keyword>
<keyword evidence="1" id="KW-1133">Transmembrane helix</keyword>